<dbReference type="EMBL" id="UINC01093514">
    <property type="protein sequence ID" value="SVC47990.1"/>
    <property type="molecule type" value="Genomic_DNA"/>
</dbReference>
<protein>
    <recommendedName>
        <fullName evidence="4">SF3 helicase domain-containing protein</fullName>
    </recommendedName>
</protein>
<dbReference type="GO" id="GO:0016787">
    <property type="term" value="F:hydrolase activity"/>
    <property type="evidence" value="ECO:0007669"/>
    <property type="project" value="UniProtKB-KW"/>
</dbReference>
<evidence type="ECO:0000313" key="5">
    <source>
        <dbReference type="EMBL" id="SVC47990.1"/>
    </source>
</evidence>
<organism evidence="5">
    <name type="scientific">marine metagenome</name>
    <dbReference type="NCBI Taxonomy" id="408172"/>
    <lineage>
        <taxon>unclassified sequences</taxon>
        <taxon>metagenomes</taxon>
        <taxon>ecological metagenomes</taxon>
    </lineage>
</organism>
<reference evidence="5" key="1">
    <citation type="submission" date="2018-05" db="EMBL/GenBank/DDBJ databases">
        <authorList>
            <person name="Lanie J.A."/>
            <person name="Ng W.-L."/>
            <person name="Kazmierczak K.M."/>
            <person name="Andrzejewski T.M."/>
            <person name="Davidsen T.M."/>
            <person name="Wayne K.J."/>
            <person name="Tettelin H."/>
            <person name="Glass J.I."/>
            <person name="Rusch D."/>
            <person name="Podicherti R."/>
            <person name="Tsui H.-C.T."/>
            <person name="Winkler M.E."/>
        </authorList>
    </citation>
    <scope>NUCLEOTIDE SEQUENCE</scope>
</reference>
<dbReference type="PROSITE" id="PS51206">
    <property type="entry name" value="SF3_HELICASE_1"/>
    <property type="match status" value="1"/>
</dbReference>
<dbReference type="Gene3D" id="3.40.50.300">
    <property type="entry name" value="P-loop containing nucleotide triphosphate hydrolases"/>
    <property type="match status" value="1"/>
</dbReference>
<dbReference type="NCBIfam" id="TIGR01613">
    <property type="entry name" value="primase_Cterm"/>
    <property type="match status" value="1"/>
</dbReference>
<feature type="domain" description="SF3 helicase" evidence="4">
    <location>
        <begin position="1"/>
        <end position="114"/>
    </location>
</feature>
<evidence type="ECO:0000256" key="1">
    <source>
        <dbReference type="ARBA" id="ARBA00022741"/>
    </source>
</evidence>
<dbReference type="Pfam" id="PF19263">
    <property type="entry name" value="DUF5906"/>
    <property type="match status" value="1"/>
</dbReference>
<dbReference type="InterPro" id="IPR006500">
    <property type="entry name" value="Helicase_put_C_phage/plasmid"/>
</dbReference>
<dbReference type="GO" id="GO:0005524">
    <property type="term" value="F:ATP binding"/>
    <property type="evidence" value="ECO:0007669"/>
    <property type="project" value="UniProtKB-KW"/>
</dbReference>
<evidence type="ECO:0000256" key="2">
    <source>
        <dbReference type="ARBA" id="ARBA00022801"/>
    </source>
</evidence>
<dbReference type="AlphaFoldDB" id="A0A382MH69"/>
<keyword evidence="2" id="KW-0378">Hydrolase</keyword>
<evidence type="ECO:0000256" key="3">
    <source>
        <dbReference type="ARBA" id="ARBA00022840"/>
    </source>
</evidence>
<dbReference type="PANTHER" id="PTHR35372">
    <property type="entry name" value="ATP BINDING PROTEIN-RELATED"/>
    <property type="match status" value="1"/>
</dbReference>
<dbReference type="InterPro" id="IPR045455">
    <property type="entry name" value="NrS-1_pol-like_helicase"/>
</dbReference>
<name>A0A382MH69_9ZZZZ</name>
<dbReference type="PANTHER" id="PTHR35372:SF2">
    <property type="entry name" value="SF3 HELICASE DOMAIN-CONTAINING PROTEIN"/>
    <property type="match status" value="1"/>
</dbReference>
<proteinExistence type="predicted"/>
<keyword evidence="3" id="KW-0067">ATP-binding</keyword>
<sequence>YQGIQIETLLAKSFQSSSEHYELARVKGARIVVSDEVPEGRKLNESLVKNLTGGDQIHARNPYEKPFSFDPTHTLWMYGNHKPVITGMDHGIWRRIYLVPFTVTISEEKKRPQEELWEVFRGEISGVLNWALEGWRDFRENGLVVPEAVKNATLEYKSESDTLEAFINEKCIENPEIKIHTTKLFQLFKDWAKENNESGQIRSNRALIGLLRERGFQVLPGSQNKHFVHGLGAEAEEAETWVN</sequence>
<dbReference type="InterPro" id="IPR014015">
    <property type="entry name" value="Helicase_SF3_DNA-vir"/>
</dbReference>
<evidence type="ECO:0000259" key="4">
    <source>
        <dbReference type="PROSITE" id="PS51206"/>
    </source>
</evidence>
<dbReference type="InterPro" id="IPR051620">
    <property type="entry name" value="ORF904-like_C"/>
</dbReference>
<dbReference type="InterPro" id="IPR027417">
    <property type="entry name" value="P-loop_NTPase"/>
</dbReference>
<gene>
    <name evidence="5" type="ORF">METZ01_LOCUS300844</name>
</gene>
<feature type="non-terminal residue" evidence="5">
    <location>
        <position position="1"/>
    </location>
</feature>
<keyword evidence="1" id="KW-0547">Nucleotide-binding</keyword>
<accession>A0A382MH69</accession>